<proteinExistence type="predicted"/>
<dbReference type="InterPro" id="IPR003759">
    <property type="entry name" value="Cbl-bd_cap"/>
</dbReference>
<name>A0A853C5C5_9ACTN</name>
<evidence type="ECO:0000313" key="3">
    <source>
        <dbReference type="EMBL" id="NYJ02467.1"/>
    </source>
</evidence>
<dbReference type="Proteomes" id="UP000530424">
    <property type="component" value="Unassembled WGS sequence"/>
</dbReference>
<dbReference type="AlphaFoldDB" id="A0A853C5C5"/>
<dbReference type="Gene3D" id="3.40.50.280">
    <property type="entry name" value="Cobalamin-binding domain"/>
    <property type="match status" value="1"/>
</dbReference>
<keyword evidence="1 3" id="KW-0238">DNA-binding</keyword>
<gene>
    <name evidence="3" type="ORF">HNR19_003165</name>
</gene>
<sequence length="289" mass="30564">MDGLMRIGELSRRTGVSPELLRAWEQRYGLLQPTRSPGGFRLYSADDEARVRRTNAHLEDGLSAAEAARLAMAEASEEPVVPAGDGQQSVVAYLAVQLRDALDRYDAAGGHAALDRLFGTVSVEFALTEVLIPYLHELGERWASGEITVAQEHFAANLVRGRLLGLTRDWGSGGSSSALLACLPGENHDLGLILLGVLIARRGWRVTFLGANTPFDGLEASILDLRPSLVVLATIDAGLFHEHAASVSSLAAMSPLAVTAPVDDGVISATGARPLVHDIAAAASSLSSR</sequence>
<evidence type="ECO:0000313" key="4">
    <source>
        <dbReference type="Proteomes" id="UP000530424"/>
    </source>
</evidence>
<dbReference type="Gene3D" id="1.10.1240.10">
    <property type="entry name" value="Methionine synthase domain"/>
    <property type="match status" value="1"/>
</dbReference>
<dbReference type="PROSITE" id="PS50937">
    <property type="entry name" value="HTH_MERR_2"/>
    <property type="match status" value="1"/>
</dbReference>
<dbReference type="InterPro" id="IPR036594">
    <property type="entry name" value="Meth_synthase_dom"/>
</dbReference>
<evidence type="ECO:0000259" key="2">
    <source>
        <dbReference type="PROSITE" id="PS50937"/>
    </source>
</evidence>
<evidence type="ECO:0000256" key="1">
    <source>
        <dbReference type="ARBA" id="ARBA00023125"/>
    </source>
</evidence>
<dbReference type="RefSeq" id="WP_179668831.1">
    <property type="nucleotide sequence ID" value="NZ_JACCFP010000001.1"/>
</dbReference>
<protein>
    <submittedName>
        <fullName evidence="3">DNA-binding transcriptional MerR regulator</fullName>
    </submittedName>
</protein>
<dbReference type="EMBL" id="JACCFP010000001">
    <property type="protein sequence ID" value="NYJ02467.1"/>
    <property type="molecule type" value="Genomic_DNA"/>
</dbReference>
<feature type="domain" description="HTH merR-type" evidence="2">
    <location>
        <begin position="4"/>
        <end position="73"/>
    </location>
</feature>
<dbReference type="PROSITE" id="PS00552">
    <property type="entry name" value="HTH_MERR_1"/>
    <property type="match status" value="1"/>
</dbReference>
<dbReference type="PANTHER" id="PTHR30204">
    <property type="entry name" value="REDOX-CYCLING DRUG-SENSING TRANSCRIPTIONAL ACTIVATOR SOXR"/>
    <property type="match status" value="1"/>
</dbReference>
<comment type="caution">
    <text evidence="3">The sequence shown here is derived from an EMBL/GenBank/DDBJ whole genome shotgun (WGS) entry which is preliminary data.</text>
</comment>
<dbReference type="Pfam" id="PF02607">
    <property type="entry name" value="B12-binding_2"/>
    <property type="match status" value="1"/>
</dbReference>
<dbReference type="InterPro" id="IPR009061">
    <property type="entry name" value="DNA-bd_dom_put_sf"/>
</dbReference>
<keyword evidence="4" id="KW-1185">Reference proteome</keyword>
<dbReference type="InterPro" id="IPR047057">
    <property type="entry name" value="MerR_fam"/>
</dbReference>
<dbReference type="PANTHER" id="PTHR30204:SF97">
    <property type="entry name" value="MERR FAMILY REGULATORY PROTEIN"/>
    <property type="match status" value="1"/>
</dbReference>
<dbReference type="SUPFAM" id="SSF52242">
    <property type="entry name" value="Cobalamin (vitamin B12)-binding domain"/>
    <property type="match status" value="1"/>
</dbReference>
<dbReference type="GO" id="GO:0003677">
    <property type="term" value="F:DNA binding"/>
    <property type="evidence" value="ECO:0007669"/>
    <property type="project" value="UniProtKB-KW"/>
</dbReference>
<organism evidence="3 4">
    <name type="scientific">Nocardioides thalensis</name>
    <dbReference type="NCBI Taxonomy" id="1914755"/>
    <lineage>
        <taxon>Bacteria</taxon>
        <taxon>Bacillati</taxon>
        <taxon>Actinomycetota</taxon>
        <taxon>Actinomycetes</taxon>
        <taxon>Propionibacteriales</taxon>
        <taxon>Nocardioidaceae</taxon>
        <taxon>Nocardioides</taxon>
    </lineage>
</organism>
<reference evidence="3 4" key="1">
    <citation type="submission" date="2020-07" db="EMBL/GenBank/DDBJ databases">
        <title>Sequencing the genomes of 1000 actinobacteria strains.</title>
        <authorList>
            <person name="Klenk H.-P."/>
        </authorList>
    </citation>
    <scope>NUCLEOTIDE SEQUENCE [LARGE SCALE GENOMIC DNA]</scope>
    <source>
        <strain evidence="3 4">DSM 103833</strain>
    </source>
</reference>
<dbReference type="GO" id="GO:0031419">
    <property type="term" value="F:cobalamin binding"/>
    <property type="evidence" value="ECO:0007669"/>
    <property type="project" value="InterPro"/>
</dbReference>
<dbReference type="GO" id="GO:0046872">
    <property type="term" value="F:metal ion binding"/>
    <property type="evidence" value="ECO:0007669"/>
    <property type="project" value="InterPro"/>
</dbReference>
<dbReference type="SMART" id="SM00422">
    <property type="entry name" value="HTH_MERR"/>
    <property type="match status" value="1"/>
</dbReference>
<dbReference type="Pfam" id="PF13411">
    <property type="entry name" value="MerR_1"/>
    <property type="match status" value="1"/>
</dbReference>
<accession>A0A853C5C5</accession>
<dbReference type="InterPro" id="IPR000551">
    <property type="entry name" value="MerR-type_HTH_dom"/>
</dbReference>
<dbReference type="InterPro" id="IPR036724">
    <property type="entry name" value="Cobalamin-bd_sf"/>
</dbReference>
<dbReference type="Gene3D" id="1.10.1660.10">
    <property type="match status" value="1"/>
</dbReference>
<dbReference type="SUPFAM" id="SSF46955">
    <property type="entry name" value="Putative DNA-binding domain"/>
    <property type="match status" value="1"/>
</dbReference>
<dbReference type="GO" id="GO:0003700">
    <property type="term" value="F:DNA-binding transcription factor activity"/>
    <property type="evidence" value="ECO:0007669"/>
    <property type="project" value="InterPro"/>
</dbReference>